<feature type="compositionally biased region" description="Low complexity" evidence="1">
    <location>
        <begin position="76"/>
        <end position="100"/>
    </location>
</feature>
<evidence type="ECO:0000313" key="3">
    <source>
        <dbReference type="Proteomes" id="UP000829354"/>
    </source>
</evidence>
<evidence type="ECO:0000313" key="2">
    <source>
        <dbReference type="EMBL" id="UMM29867.1"/>
    </source>
</evidence>
<feature type="region of interest" description="Disordered" evidence="1">
    <location>
        <begin position="253"/>
        <end position="302"/>
    </location>
</feature>
<name>A0AAE9ERE3_CAEBR</name>
<dbReference type="Proteomes" id="UP000829354">
    <property type="component" value="Chromosome IV"/>
</dbReference>
<feature type="region of interest" description="Disordered" evidence="1">
    <location>
        <begin position="49"/>
        <end position="130"/>
    </location>
</feature>
<protein>
    <submittedName>
        <fullName evidence="2">Uncharacterized protein</fullName>
    </submittedName>
</protein>
<accession>A0AAE9ERE3</accession>
<proteinExistence type="predicted"/>
<sequence>MVQKLMSTDTKYKYAVVRIPENSVVEFFTLLVSKGYSDVSFVASLAQCNLRDDPNDDQPTTSNSVKETVNDEDSNSENNKSSPPRRQSSGSQPQSVSSRPTLATGAIKTENFDSWTPTAPSSNPTPDLLSASVPTELLTNLFAKNNGTEPKKPIFGFQASGVDFDLSNNEWHDNLKMSNGHSSTEKFHPYSSGSQKNDSPLQTRMKGWQREYIKEVIKNSHYPTEDELRDIELKCDLSRKQILRFIAKRLTNPNRKPRINHHDEKRKEQEERDSLGDQEDELQESDVSHLHHILSSLQETTA</sequence>
<organism evidence="2 3">
    <name type="scientific">Caenorhabditis briggsae</name>
    <dbReference type="NCBI Taxonomy" id="6238"/>
    <lineage>
        <taxon>Eukaryota</taxon>
        <taxon>Metazoa</taxon>
        <taxon>Ecdysozoa</taxon>
        <taxon>Nematoda</taxon>
        <taxon>Chromadorea</taxon>
        <taxon>Rhabditida</taxon>
        <taxon>Rhabditina</taxon>
        <taxon>Rhabditomorpha</taxon>
        <taxon>Rhabditoidea</taxon>
        <taxon>Rhabditidae</taxon>
        <taxon>Peloderinae</taxon>
        <taxon>Caenorhabditis</taxon>
    </lineage>
</organism>
<feature type="compositionally biased region" description="Polar residues" evidence="1">
    <location>
        <begin position="57"/>
        <end position="67"/>
    </location>
</feature>
<keyword evidence="3" id="KW-1185">Reference proteome</keyword>
<evidence type="ECO:0000256" key="1">
    <source>
        <dbReference type="SAM" id="MobiDB-lite"/>
    </source>
</evidence>
<feature type="region of interest" description="Disordered" evidence="1">
    <location>
        <begin position="178"/>
        <end position="202"/>
    </location>
</feature>
<reference evidence="2 3" key="1">
    <citation type="submission" date="2022-04" db="EMBL/GenBank/DDBJ databases">
        <title>Chromosome-level reference genomes for two strains of Caenorhabditis briggsae: an improved platform for comparative genomics.</title>
        <authorList>
            <person name="Stevens L."/>
            <person name="Andersen E."/>
        </authorList>
    </citation>
    <scope>NUCLEOTIDE SEQUENCE [LARGE SCALE GENOMIC DNA]</scope>
    <source>
        <strain evidence="2">VX34</strain>
        <tissue evidence="2">Whole-organism</tissue>
    </source>
</reference>
<gene>
    <name evidence="2" type="ORF">L5515_012011</name>
</gene>
<feature type="compositionally biased region" description="Polar residues" evidence="1">
    <location>
        <begin position="191"/>
        <end position="202"/>
    </location>
</feature>
<dbReference type="AlphaFoldDB" id="A0AAE9ERE3"/>
<feature type="compositionally biased region" description="Polar residues" evidence="1">
    <location>
        <begin position="112"/>
        <end position="125"/>
    </location>
</feature>
<dbReference type="EMBL" id="CP092623">
    <property type="protein sequence ID" value="UMM29867.1"/>
    <property type="molecule type" value="Genomic_DNA"/>
</dbReference>
<feature type="compositionally biased region" description="Basic and acidic residues" evidence="1">
    <location>
        <begin position="260"/>
        <end position="275"/>
    </location>
</feature>